<feature type="non-terminal residue" evidence="1">
    <location>
        <position position="1"/>
    </location>
</feature>
<accession>A0A382QJY0</accession>
<sequence length="62" mass="7289">KDGETSIFMNEKNYKKKFEEFLNDPDNKKWQEIACAGREHVMSNLTNEKAANNLVNLMRELL</sequence>
<evidence type="ECO:0008006" key="2">
    <source>
        <dbReference type="Google" id="ProtNLM"/>
    </source>
</evidence>
<organism evidence="1">
    <name type="scientific">marine metagenome</name>
    <dbReference type="NCBI Taxonomy" id="408172"/>
    <lineage>
        <taxon>unclassified sequences</taxon>
        <taxon>metagenomes</taxon>
        <taxon>ecological metagenomes</taxon>
    </lineage>
</organism>
<gene>
    <name evidence="1" type="ORF">METZ01_LOCUS338049</name>
</gene>
<name>A0A382QJY0_9ZZZZ</name>
<dbReference type="AlphaFoldDB" id="A0A382QJY0"/>
<proteinExistence type="predicted"/>
<reference evidence="1" key="1">
    <citation type="submission" date="2018-05" db="EMBL/GenBank/DDBJ databases">
        <authorList>
            <person name="Lanie J.A."/>
            <person name="Ng W.-L."/>
            <person name="Kazmierczak K.M."/>
            <person name="Andrzejewski T.M."/>
            <person name="Davidsen T.M."/>
            <person name="Wayne K.J."/>
            <person name="Tettelin H."/>
            <person name="Glass J.I."/>
            <person name="Rusch D."/>
            <person name="Podicherti R."/>
            <person name="Tsui H.-C.T."/>
            <person name="Winkler M.E."/>
        </authorList>
    </citation>
    <scope>NUCLEOTIDE SEQUENCE</scope>
</reference>
<protein>
    <recommendedName>
        <fullName evidence="2">Glycosyl transferase family 1 domain-containing protein</fullName>
    </recommendedName>
</protein>
<evidence type="ECO:0000313" key="1">
    <source>
        <dbReference type="EMBL" id="SVC85195.1"/>
    </source>
</evidence>
<dbReference type="EMBL" id="UINC01114702">
    <property type="protein sequence ID" value="SVC85195.1"/>
    <property type="molecule type" value="Genomic_DNA"/>
</dbReference>